<name>A0A200PND7_MACCD</name>
<dbReference type="Proteomes" id="UP000195402">
    <property type="component" value="Unassembled WGS sequence"/>
</dbReference>
<dbReference type="InterPro" id="IPR038975">
    <property type="entry name" value="THNL"/>
</dbReference>
<evidence type="ECO:0000313" key="2">
    <source>
        <dbReference type="EMBL" id="OUZ99718.1"/>
    </source>
</evidence>
<accession>A0A200PND7</accession>
<dbReference type="EMBL" id="MVGT01004391">
    <property type="protein sequence ID" value="OUZ99718.1"/>
    <property type="molecule type" value="Genomic_DNA"/>
</dbReference>
<evidence type="ECO:0000313" key="3">
    <source>
        <dbReference type="Proteomes" id="UP000195402"/>
    </source>
</evidence>
<feature type="signal peptide" evidence="1">
    <location>
        <begin position="1"/>
        <end position="30"/>
    </location>
</feature>
<sequence length="101" mass="11277">MEGKSVRERMNVVMVIVVLLMGMFIGQSSASFKKCYDKCMYQCNIEHWGPDVLICPAKCTAKCIFKEAPSNDLHRYCTMGCTSSARTNFSGTPQDPLILSL</sequence>
<evidence type="ECO:0000256" key="1">
    <source>
        <dbReference type="SAM" id="SignalP"/>
    </source>
</evidence>
<keyword evidence="1" id="KW-0732">Signal</keyword>
<gene>
    <name evidence="2" type="ORF">BVC80_9063g89</name>
</gene>
<proteinExistence type="predicted"/>
<reference evidence="2 3" key="1">
    <citation type="journal article" date="2017" name="Mol. Plant">
        <title>The Genome of Medicinal Plant Macleaya cordata Provides New Insights into Benzylisoquinoline Alkaloids Metabolism.</title>
        <authorList>
            <person name="Liu X."/>
            <person name="Liu Y."/>
            <person name="Huang P."/>
            <person name="Ma Y."/>
            <person name="Qing Z."/>
            <person name="Tang Q."/>
            <person name="Cao H."/>
            <person name="Cheng P."/>
            <person name="Zheng Y."/>
            <person name="Yuan Z."/>
            <person name="Zhou Y."/>
            <person name="Liu J."/>
            <person name="Tang Z."/>
            <person name="Zhuo Y."/>
            <person name="Zhang Y."/>
            <person name="Yu L."/>
            <person name="Huang J."/>
            <person name="Yang P."/>
            <person name="Peng Q."/>
            <person name="Zhang J."/>
            <person name="Jiang W."/>
            <person name="Zhang Z."/>
            <person name="Lin K."/>
            <person name="Ro D.K."/>
            <person name="Chen X."/>
            <person name="Xiong X."/>
            <person name="Shang Y."/>
            <person name="Huang S."/>
            <person name="Zeng J."/>
        </authorList>
    </citation>
    <scope>NUCLEOTIDE SEQUENCE [LARGE SCALE GENOMIC DNA]</scope>
    <source>
        <strain evidence="3">cv. BLH2017</strain>
        <tissue evidence="2">Root</tissue>
    </source>
</reference>
<comment type="caution">
    <text evidence="2">The sequence shown here is derived from an EMBL/GenBank/DDBJ whole genome shotgun (WGS) entry which is preliminary data.</text>
</comment>
<dbReference type="InParanoid" id="A0A200PND7"/>
<dbReference type="PANTHER" id="PTHR36312:SF1">
    <property type="entry name" value="OS01G0594500 PROTEIN"/>
    <property type="match status" value="1"/>
</dbReference>
<feature type="chain" id="PRO_5012194048" description="Plant thionin family protein" evidence="1">
    <location>
        <begin position="31"/>
        <end position="101"/>
    </location>
</feature>
<keyword evidence="3" id="KW-1185">Reference proteome</keyword>
<evidence type="ECO:0008006" key="4">
    <source>
        <dbReference type="Google" id="ProtNLM"/>
    </source>
</evidence>
<dbReference type="PANTHER" id="PTHR36312">
    <property type="entry name" value="THIONIN-LIKE PROTEIN 1"/>
    <property type="match status" value="1"/>
</dbReference>
<protein>
    <recommendedName>
        <fullName evidence="4">Plant thionin family protein</fullName>
    </recommendedName>
</protein>
<dbReference type="AlphaFoldDB" id="A0A200PND7"/>
<organism evidence="2 3">
    <name type="scientific">Macleaya cordata</name>
    <name type="common">Five-seeded plume-poppy</name>
    <name type="synonym">Bocconia cordata</name>
    <dbReference type="NCBI Taxonomy" id="56857"/>
    <lineage>
        <taxon>Eukaryota</taxon>
        <taxon>Viridiplantae</taxon>
        <taxon>Streptophyta</taxon>
        <taxon>Embryophyta</taxon>
        <taxon>Tracheophyta</taxon>
        <taxon>Spermatophyta</taxon>
        <taxon>Magnoliopsida</taxon>
        <taxon>Ranunculales</taxon>
        <taxon>Papaveraceae</taxon>
        <taxon>Papaveroideae</taxon>
        <taxon>Macleaya</taxon>
    </lineage>
</organism>